<dbReference type="InterPro" id="IPR042398">
    <property type="entry name" value="BCL2L13"/>
</dbReference>
<dbReference type="Ensembl" id="ENSNMLT00000006260.1">
    <property type="protein sequence ID" value="ENSNMLP00000005447.1"/>
    <property type="gene ID" value="ENSNMLG00000003997.1"/>
</dbReference>
<evidence type="ECO:0000256" key="1">
    <source>
        <dbReference type="SAM" id="Coils"/>
    </source>
</evidence>
<protein>
    <submittedName>
        <fullName evidence="2">Uncharacterized protein</fullName>
    </submittedName>
</protein>
<dbReference type="GO" id="GO:0006915">
    <property type="term" value="P:apoptotic process"/>
    <property type="evidence" value="ECO:0007669"/>
    <property type="project" value="InterPro"/>
</dbReference>
<dbReference type="PANTHER" id="PTHR15758">
    <property type="entry name" value="BCL-2-LIKE PROTEIN 13"/>
    <property type="match status" value="1"/>
</dbReference>
<dbReference type="AlphaFoldDB" id="A0A8C6SE07"/>
<dbReference type="GO" id="GO:0016020">
    <property type="term" value="C:membrane"/>
    <property type="evidence" value="ECO:0007669"/>
    <property type="project" value="TreeGrafter"/>
</dbReference>
<keyword evidence="1" id="KW-0175">Coiled coil</keyword>
<evidence type="ECO:0000313" key="3">
    <source>
        <dbReference type="Proteomes" id="UP000694523"/>
    </source>
</evidence>
<dbReference type="Proteomes" id="UP000694523">
    <property type="component" value="Unplaced"/>
</dbReference>
<sequence length="108" mass="12230">MERRRTEEVKEQIEEELKKLEDEINVSSSSSGFDRHTSLVFNPTNPENSVEDCLAVLGDQVVIELDTHLTTAVDALLTGLVHSVFLVERRREELDSLRSNFTLTLSSL</sequence>
<proteinExistence type="predicted"/>
<keyword evidence="3" id="KW-1185">Reference proteome</keyword>
<organism evidence="2 3">
    <name type="scientific">Neogobius melanostomus</name>
    <name type="common">round goby</name>
    <dbReference type="NCBI Taxonomy" id="47308"/>
    <lineage>
        <taxon>Eukaryota</taxon>
        <taxon>Metazoa</taxon>
        <taxon>Chordata</taxon>
        <taxon>Craniata</taxon>
        <taxon>Vertebrata</taxon>
        <taxon>Euteleostomi</taxon>
        <taxon>Actinopterygii</taxon>
        <taxon>Neopterygii</taxon>
        <taxon>Teleostei</taxon>
        <taxon>Neoteleostei</taxon>
        <taxon>Acanthomorphata</taxon>
        <taxon>Gobiaria</taxon>
        <taxon>Gobiiformes</taxon>
        <taxon>Gobioidei</taxon>
        <taxon>Gobiidae</taxon>
        <taxon>Benthophilinae</taxon>
        <taxon>Neogobiini</taxon>
        <taxon>Neogobius</taxon>
    </lineage>
</organism>
<reference evidence="2" key="2">
    <citation type="submission" date="2025-09" db="UniProtKB">
        <authorList>
            <consortium name="Ensembl"/>
        </authorList>
    </citation>
    <scope>IDENTIFICATION</scope>
</reference>
<dbReference type="GO" id="GO:0005739">
    <property type="term" value="C:mitochondrion"/>
    <property type="evidence" value="ECO:0007669"/>
    <property type="project" value="TreeGrafter"/>
</dbReference>
<feature type="coiled-coil region" evidence="1">
    <location>
        <begin position="3"/>
        <end position="30"/>
    </location>
</feature>
<reference evidence="2" key="1">
    <citation type="submission" date="2025-08" db="UniProtKB">
        <authorList>
            <consortium name="Ensembl"/>
        </authorList>
    </citation>
    <scope>IDENTIFICATION</scope>
</reference>
<evidence type="ECO:0000313" key="2">
    <source>
        <dbReference type="Ensembl" id="ENSNMLP00000005447.1"/>
    </source>
</evidence>
<name>A0A8C6SE07_9GOBI</name>
<accession>A0A8C6SE07</accession>
<dbReference type="PANTHER" id="PTHR15758:SF2">
    <property type="entry name" value="BCL-2-LIKE PROTEIN 13"/>
    <property type="match status" value="1"/>
</dbReference>